<proteinExistence type="predicted"/>
<dbReference type="GeneID" id="36408194"/>
<evidence type="ECO:0000313" key="2">
    <source>
        <dbReference type="Proteomes" id="UP000054928"/>
    </source>
</evidence>
<reference evidence="2" key="1">
    <citation type="submission" date="2014-09" db="EMBL/GenBank/DDBJ databases">
        <authorList>
            <person name="Sharma Rahul"/>
            <person name="Thines Marco"/>
        </authorList>
    </citation>
    <scope>NUCLEOTIDE SEQUENCE [LARGE SCALE GENOMIC DNA]</scope>
</reference>
<name>A0A0P1ANW3_PLAHL</name>
<protein>
    <submittedName>
        <fullName evidence="1">Uncharacterized protein</fullName>
    </submittedName>
</protein>
<accession>A0A0P1ANW3</accession>
<dbReference type="EMBL" id="CCYD01000645">
    <property type="protein sequence ID" value="CEG42903.1"/>
    <property type="molecule type" value="Genomic_DNA"/>
</dbReference>
<keyword evidence="2" id="KW-1185">Reference proteome</keyword>
<organism evidence="1 2">
    <name type="scientific">Plasmopara halstedii</name>
    <name type="common">Downy mildew of sunflower</name>
    <dbReference type="NCBI Taxonomy" id="4781"/>
    <lineage>
        <taxon>Eukaryota</taxon>
        <taxon>Sar</taxon>
        <taxon>Stramenopiles</taxon>
        <taxon>Oomycota</taxon>
        <taxon>Peronosporomycetes</taxon>
        <taxon>Peronosporales</taxon>
        <taxon>Peronosporaceae</taxon>
        <taxon>Plasmopara</taxon>
    </lineage>
</organism>
<evidence type="ECO:0000313" key="1">
    <source>
        <dbReference type="EMBL" id="CEG42903.1"/>
    </source>
</evidence>
<dbReference type="RefSeq" id="XP_024579272.1">
    <property type="nucleotide sequence ID" value="XM_024728834.1"/>
</dbReference>
<sequence length="70" mass="7917">MVSKLFDTKNLLKVTWNVPLSHDTRKLGLRASPLLHQSLLERIRLIDHNLCEAQESLAAILRLLKLGSST</sequence>
<dbReference type="AlphaFoldDB" id="A0A0P1ANW3"/>
<dbReference type="Proteomes" id="UP000054928">
    <property type="component" value="Unassembled WGS sequence"/>
</dbReference>